<keyword evidence="2" id="KW-1185">Reference proteome</keyword>
<name>A0A1R2BQG7_9CILI</name>
<sequence>MSKTSRTTQERIISVPKHITKQHDEISPTYKVKNLKNSMGTRLLLNTKKSKSALNRQKILQNSYEDEMTILINVERSYVRELIKSPMKLTLTPPKLKHKFKPLSPNQTKKQLLHKFGSLTTCDFLKCTHNKKNNNTQRVKFSFTPEILSKK</sequence>
<protein>
    <submittedName>
        <fullName evidence="1">Uncharacterized protein</fullName>
    </submittedName>
</protein>
<evidence type="ECO:0000313" key="2">
    <source>
        <dbReference type="Proteomes" id="UP000187209"/>
    </source>
</evidence>
<evidence type="ECO:0000313" key="1">
    <source>
        <dbReference type="EMBL" id="OMJ78835.1"/>
    </source>
</evidence>
<comment type="caution">
    <text evidence="1">The sequence shown here is derived from an EMBL/GenBank/DDBJ whole genome shotgun (WGS) entry which is preliminary data.</text>
</comment>
<reference evidence="1 2" key="1">
    <citation type="submission" date="2016-11" db="EMBL/GenBank/DDBJ databases">
        <title>The macronuclear genome of Stentor coeruleus: a giant cell with tiny introns.</title>
        <authorList>
            <person name="Slabodnick M."/>
            <person name="Ruby J.G."/>
            <person name="Reiff S.B."/>
            <person name="Swart E.C."/>
            <person name="Gosai S."/>
            <person name="Prabakaran S."/>
            <person name="Witkowska E."/>
            <person name="Larue G.E."/>
            <person name="Fisher S."/>
            <person name="Freeman R.M."/>
            <person name="Gunawardena J."/>
            <person name="Chu W."/>
            <person name="Stover N.A."/>
            <person name="Gregory B.D."/>
            <person name="Nowacki M."/>
            <person name="Derisi J."/>
            <person name="Roy S.W."/>
            <person name="Marshall W.F."/>
            <person name="Sood P."/>
        </authorList>
    </citation>
    <scope>NUCLEOTIDE SEQUENCE [LARGE SCALE GENOMIC DNA]</scope>
    <source>
        <strain evidence="1">WM001</strain>
    </source>
</reference>
<dbReference type="Proteomes" id="UP000187209">
    <property type="component" value="Unassembled WGS sequence"/>
</dbReference>
<dbReference type="AlphaFoldDB" id="A0A1R2BQG7"/>
<organism evidence="1 2">
    <name type="scientific">Stentor coeruleus</name>
    <dbReference type="NCBI Taxonomy" id="5963"/>
    <lineage>
        <taxon>Eukaryota</taxon>
        <taxon>Sar</taxon>
        <taxon>Alveolata</taxon>
        <taxon>Ciliophora</taxon>
        <taxon>Postciliodesmatophora</taxon>
        <taxon>Heterotrichea</taxon>
        <taxon>Heterotrichida</taxon>
        <taxon>Stentoridae</taxon>
        <taxon>Stentor</taxon>
    </lineage>
</organism>
<gene>
    <name evidence="1" type="ORF">SteCoe_21279</name>
</gene>
<dbReference type="EMBL" id="MPUH01000501">
    <property type="protein sequence ID" value="OMJ78835.1"/>
    <property type="molecule type" value="Genomic_DNA"/>
</dbReference>
<accession>A0A1R2BQG7</accession>
<proteinExistence type="predicted"/>